<feature type="compositionally biased region" description="Basic and acidic residues" evidence="6">
    <location>
        <begin position="562"/>
        <end position="573"/>
    </location>
</feature>
<evidence type="ECO:0000313" key="8">
    <source>
        <dbReference type="Proteomes" id="UP000813461"/>
    </source>
</evidence>
<dbReference type="AlphaFoldDB" id="A0A8K0RLJ9"/>
<dbReference type="InterPro" id="IPR020904">
    <property type="entry name" value="Sc_DH/Rdtase_CS"/>
</dbReference>
<feature type="repeat" description="WD" evidence="5">
    <location>
        <begin position="94"/>
        <end position="126"/>
    </location>
</feature>
<evidence type="ECO:0000256" key="2">
    <source>
        <dbReference type="ARBA" id="ARBA00022737"/>
    </source>
</evidence>
<dbReference type="Gene3D" id="3.40.50.720">
    <property type="entry name" value="NAD(P)-binding Rossmann-like Domain"/>
    <property type="match status" value="1"/>
</dbReference>
<dbReference type="PANTHER" id="PTHR22839">
    <property type="entry name" value="THO COMPLEX SUBUNIT 3 THO3"/>
    <property type="match status" value="1"/>
</dbReference>
<dbReference type="Pfam" id="PF13561">
    <property type="entry name" value="adh_short_C2"/>
    <property type="match status" value="1"/>
</dbReference>
<name>A0A8K0RLJ9_9PLEO</name>
<protein>
    <submittedName>
        <fullName evidence="7">WD40-repeat-containing domain protein</fullName>
    </submittedName>
</protein>
<dbReference type="OrthoDB" id="340259at2759"/>
<dbReference type="PRINTS" id="PR00081">
    <property type="entry name" value="GDHRDH"/>
</dbReference>
<keyword evidence="3" id="KW-0521">NADP</keyword>
<dbReference type="Pfam" id="PF00400">
    <property type="entry name" value="WD40"/>
    <property type="match status" value="4"/>
</dbReference>
<dbReference type="PRINTS" id="PR00320">
    <property type="entry name" value="GPROTEINBRPT"/>
</dbReference>
<sequence>MAPPTRARPVPKHQFSAAFSKLKTSVYVDNLRPGAVVSSSHFIRTISWNASGTFIATGATDRTLRIWNPEKTNVKNSTELKTTGAPPFTNLERVAFHPINENELASCTTDGMVRLWDIRSKASVGEVKVGEQPFTLAWTPDGTELVAGRKDNMLCSIDRATLRVLSEHQQPNQTNQCVFDWTGNNLFMTGGDGSVKVVRYPSFDPAFILNAHTSSCYAITMSPSGEYMAAGGGDALVSLWDTQEWICVRTFDLTKELVKSIDFSFDGSYITAGSDDKEEKKLRIAHVETGEVIHTIDVPTPASYVAWHPCRYILAYSADQQGLKIQKKRCRGRFSFRDATSASKLGVANHPMSTFLPPLPYLSQGSPGEPNLHTSLLTMDVLAPLKPADLFSAKGLVAVVTGGGSGIGLAIASALYQNGATKVYILGRRLNVLQDAVKTLESSPSAPESSSSVLTAIACDVSDLDSVRAVVGQIEKEVGYVDVLINNAGVLGPKSGQPIHKAESIEQLRDAMVMGWDGWANAFAINTQAVIGVSAVFLPLLEAANTRRGFAPGKVTGTGNARSHDRSKLKDVGTTEDDDRMAHIITVASVASYMRWISAGLAYNATKSAAAHMGKMMATFLSEWGIRSNIVCPGPYPSDMTASNPLKYGTNQVPQGRMGSANDIAGLILFLVGKGGAYVNGTSQITDGGRMGVFPAVY</sequence>
<feature type="repeat" description="WD" evidence="5">
    <location>
        <begin position="36"/>
        <end position="77"/>
    </location>
</feature>
<keyword evidence="8" id="KW-1185">Reference proteome</keyword>
<dbReference type="Pfam" id="PF00106">
    <property type="entry name" value="adh_short"/>
    <property type="match status" value="1"/>
</dbReference>
<dbReference type="InterPro" id="IPR001680">
    <property type="entry name" value="WD40_rpt"/>
</dbReference>
<evidence type="ECO:0000256" key="6">
    <source>
        <dbReference type="SAM" id="MobiDB-lite"/>
    </source>
</evidence>
<evidence type="ECO:0000313" key="7">
    <source>
        <dbReference type="EMBL" id="KAH7095418.1"/>
    </source>
</evidence>
<evidence type="ECO:0000256" key="3">
    <source>
        <dbReference type="ARBA" id="ARBA00022857"/>
    </source>
</evidence>
<dbReference type="PROSITE" id="PS50294">
    <property type="entry name" value="WD_REPEATS_REGION"/>
    <property type="match status" value="2"/>
</dbReference>
<dbReference type="EMBL" id="JAGMVJ010000001">
    <property type="protein sequence ID" value="KAH7095418.1"/>
    <property type="molecule type" value="Genomic_DNA"/>
</dbReference>
<dbReference type="InterPro" id="IPR020472">
    <property type="entry name" value="WD40_PAC1"/>
</dbReference>
<keyword evidence="1 5" id="KW-0853">WD repeat</keyword>
<dbReference type="Proteomes" id="UP000813461">
    <property type="component" value="Unassembled WGS sequence"/>
</dbReference>
<dbReference type="SUPFAM" id="SSF50978">
    <property type="entry name" value="WD40 repeat-like"/>
    <property type="match status" value="1"/>
</dbReference>
<reference evidence="7" key="1">
    <citation type="journal article" date="2021" name="Nat. Commun.">
        <title>Genetic determinants of endophytism in the Arabidopsis root mycobiome.</title>
        <authorList>
            <person name="Mesny F."/>
            <person name="Miyauchi S."/>
            <person name="Thiergart T."/>
            <person name="Pickel B."/>
            <person name="Atanasova L."/>
            <person name="Karlsson M."/>
            <person name="Huettel B."/>
            <person name="Barry K.W."/>
            <person name="Haridas S."/>
            <person name="Chen C."/>
            <person name="Bauer D."/>
            <person name="Andreopoulos W."/>
            <person name="Pangilinan J."/>
            <person name="LaButti K."/>
            <person name="Riley R."/>
            <person name="Lipzen A."/>
            <person name="Clum A."/>
            <person name="Drula E."/>
            <person name="Henrissat B."/>
            <person name="Kohler A."/>
            <person name="Grigoriev I.V."/>
            <person name="Martin F.M."/>
            <person name="Hacquard S."/>
        </authorList>
    </citation>
    <scope>NUCLEOTIDE SEQUENCE</scope>
    <source>
        <strain evidence="7">MPI-SDFR-AT-0120</strain>
    </source>
</reference>
<comment type="caution">
    <text evidence="7">The sequence shown here is derived from an EMBL/GenBank/DDBJ whole genome shotgun (WGS) entry which is preliminary data.</text>
</comment>
<accession>A0A8K0RLJ9</accession>
<dbReference type="InterPro" id="IPR015943">
    <property type="entry name" value="WD40/YVTN_repeat-like_dom_sf"/>
</dbReference>
<dbReference type="InterPro" id="IPR036322">
    <property type="entry name" value="WD40_repeat_dom_sf"/>
</dbReference>
<dbReference type="SUPFAM" id="SSF51735">
    <property type="entry name" value="NAD(P)-binding Rossmann-fold domains"/>
    <property type="match status" value="1"/>
</dbReference>
<dbReference type="GO" id="GO:0000445">
    <property type="term" value="C:THO complex part of transcription export complex"/>
    <property type="evidence" value="ECO:0007669"/>
    <property type="project" value="TreeGrafter"/>
</dbReference>
<dbReference type="InterPro" id="IPR002347">
    <property type="entry name" value="SDR_fam"/>
</dbReference>
<dbReference type="PROSITE" id="PS50082">
    <property type="entry name" value="WD_REPEATS_2"/>
    <property type="match status" value="3"/>
</dbReference>
<evidence type="ECO:0000256" key="4">
    <source>
        <dbReference type="ARBA" id="ARBA00046343"/>
    </source>
</evidence>
<proteinExistence type="inferred from homology"/>
<comment type="similarity">
    <text evidence="4">Belongs to the THOC3 family.</text>
</comment>
<gene>
    <name evidence="7" type="ORF">FB567DRAFT_601297</name>
</gene>
<dbReference type="PANTHER" id="PTHR22839:SF0">
    <property type="entry name" value="THO COMPLEX SUBUNIT 3"/>
    <property type="match status" value="1"/>
</dbReference>
<dbReference type="CDD" id="cd05233">
    <property type="entry name" value="SDR_c"/>
    <property type="match status" value="1"/>
</dbReference>
<dbReference type="InterPro" id="IPR036291">
    <property type="entry name" value="NAD(P)-bd_dom_sf"/>
</dbReference>
<dbReference type="GO" id="GO:0006406">
    <property type="term" value="P:mRNA export from nucleus"/>
    <property type="evidence" value="ECO:0007669"/>
    <property type="project" value="InterPro"/>
</dbReference>
<evidence type="ECO:0000256" key="5">
    <source>
        <dbReference type="PROSITE-ProRule" id="PRU00221"/>
    </source>
</evidence>
<keyword evidence="2" id="KW-0677">Repeat</keyword>
<feature type="region of interest" description="Disordered" evidence="6">
    <location>
        <begin position="552"/>
        <end position="574"/>
    </location>
</feature>
<dbReference type="InterPro" id="IPR040132">
    <property type="entry name" value="Tex1/THOC3"/>
</dbReference>
<dbReference type="Gene3D" id="2.130.10.10">
    <property type="entry name" value="YVTN repeat-like/Quinoprotein amine dehydrogenase"/>
    <property type="match status" value="2"/>
</dbReference>
<dbReference type="SMART" id="SM00320">
    <property type="entry name" value="WD40"/>
    <property type="match status" value="6"/>
</dbReference>
<organism evidence="7 8">
    <name type="scientific">Paraphoma chrysanthemicola</name>
    <dbReference type="NCBI Taxonomy" id="798071"/>
    <lineage>
        <taxon>Eukaryota</taxon>
        <taxon>Fungi</taxon>
        <taxon>Dikarya</taxon>
        <taxon>Ascomycota</taxon>
        <taxon>Pezizomycotina</taxon>
        <taxon>Dothideomycetes</taxon>
        <taxon>Pleosporomycetidae</taxon>
        <taxon>Pleosporales</taxon>
        <taxon>Pleosporineae</taxon>
        <taxon>Phaeosphaeriaceae</taxon>
        <taxon>Paraphoma</taxon>
    </lineage>
</organism>
<evidence type="ECO:0000256" key="1">
    <source>
        <dbReference type="ARBA" id="ARBA00022574"/>
    </source>
</evidence>
<feature type="repeat" description="WD" evidence="5">
    <location>
        <begin position="209"/>
        <end position="250"/>
    </location>
</feature>
<dbReference type="PROSITE" id="PS00061">
    <property type="entry name" value="ADH_SHORT"/>
    <property type="match status" value="1"/>
</dbReference>